<name>A0ABP4NHL2_9ACTN</name>
<dbReference type="EMBL" id="BAAANC010000005">
    <property type="protein sequence ID" value="GAA1560491.1"/>
    <property type="molecule type" value="Genomic_DNA"/>
</dbReference>
<evidence type="ECO:0000256" key="1">
    <source>
        <dbReference type="SAM" id="SignalP"/>
    </source>
</evidence>
<gene>
    <name evidence="2" type="ORF">GCM10009741_77130</name>
</gene>
<sequence>MWTRPSTATKCKLTIATVAAVLCAAGAVAAVPANAATPGCSLHCIQVYSARYGSPTNPRFVETVYGGTAAVGTPAILAPPSTTNPAGDIIVRSTGSVTSFYEVDMVSAAINAQYGPLDAVQLEYAPNGVRTGLCSGLPGTPYQNAGLTLQPCDTPGSTVFILDTTDSPSTGPLYFPIIMGNTTDFEHPFAMTLVGNPAHKKIPQIKIQRLRGNPDHVGQNQLWSANVLN</sequence>
<dbReference type="Proteomes" id="UP001500363">
    <property type="component" value="Unassembled WGS sequence"/>
</dbReference>
<keyword evidence="1" id="KW-0732">Signal</keyword>
<evidence type="ECO:0000313" key="3">
    <source>
        <dbReference type="Proteomes" id="UP001500363"/>
    </source>
</evidence>
<feature type="signal peptide" evidence="1">
    <location>
        <begin position="1"/>
        <end position="35"/>
    </location>
</feature>
<keyword evidence="3" id="KW-1185">Reference proteome</keyword>
<comment type="caution">
    <text evidence="2">The sequence shown here is derived from an EMBL/GenBank/DDBJ whole genome shotgun (WGS) entry which is preliminary data.</text>
</comment>
<reference evidence="3" key="1">
    <citation type="journal article" date="2019" name="Int. J. Syst. Evol. Microbiol.">
        <title>The Global Catalogue of Microorganisms (GCM) 10K type strain sequencing project: providing services to taxonomists for standard genome sequencing and annotation.</title>
        <authorList>
            <consortium name="The Broad Institute Genomics Platform"/>
            <consortium name="The Broad Institute Genome Sequencing Center for Infectious Disease"/>
            <person name="Wu L."/>
            <person name="Ma J."/>
        </authorList>
    </citation>
    <scope>NUCLEOTIDE SEQUENCE [LARGE SCALE GENOMIC DNA]</scope>
    <source>
        <strain evidence="3">JCM 14303</strain>
    </source>
</reference>
<feature type="chain" id="PRO_5045548662" evidence="1">
    <location>
        <begin position="36"/>
        <end position="229"/>
    </location>
</feature>
<protein>
    <submittedName>
        <fullName evidence="2">Uncharacterized protein</fullName>
    </submittedName>
</protein>
<organism evidence="2 3">
    <name type="scientific">Kribbella lupini</name>
    <dbReference type="NCBI Taxonomy" id="291602"/>
    <lineage>
        <taxon>Bacteria</taxon>
        <taxon>Bacillati</taxon>
        <taxon>Actinomycetota</taxon>
        <taxon>Actinomycetes</taxon>
        <taxon>Propionibacteriales</taxon>
        <taxon>Kribbellaceae</taxon>
        <taxon>Kribbella</taxon>
    </lineage>
</organism>
<evidence type="ECO:0000313" key="2">
    <source>
        <dbReference type="EMBL" id="GAA1560491.1"/>
    </source>
</evidence>
<accession>A0ABP4NHL2</accession>
<proteinExistence type="predicted"/>